<keyword evidence="5 9" id="KW-1133">Transmembrane helix</keyword>
<reference evidence="13" key="1">
    <citation type="journal article" date="2019" name="Int. J. Syst. Evol. Microbiol.">
        <title>The Global Catalogue of Microorganisms (GCM) 10K type strain sequencing project: providing services to taxonomists for standard genome sequencing and annotation.</title>
        <authorList>
            <consortium name="The Broad Institute Genomics Platform"/>
            <consortium name="The Broad Institute Genome Sequencing Center for Infectious Disease"/>
            <person name="Wu L."/>
            <person name="Ma J."/>
        </authorList>
    </citation>
    <scope>NUCLEOTIDE SEQUENCE [LARGE SCALE GENOMIC DNA]</scope>
    <source>
        <strain evidence="13">CCUG 57113</strain>
    </source>
</reference>
<keyword evidence="4 9" id="KW-0812">Transmembrane</keyword>
<dbReference type="Pfam" id="PF17200">
    <property type="entry name" value="sCache_2"/>
    <property type="match status" value="1"/>
</dbReference>
<proteinExistence type="inferred from homology"/>
<dbReference type="CDD" id="cd11386">
    <property type="entry name" value="MCP_signal"/>
    <property type="match status" value="1"/>
</dbReference>
<dbReference type="SMART" id="SM00304">
    <property type="entry name" value="HAMP"/>
    <property type="match status" value="1"/>
</dbReference>
<evidence type="ECO:0000256" key="7">
    <source>
        <dbReference type="ARBA" id="ARBA00029447"/>
    </source>
</evidence>
<dbReference type="InterPro" id="IPR003660">
    <property type="entry name" value="HAMP_dom"/>
</dbReference>
<comment type="subcellular location">
    <subcellularLocation>
        <location evidence="1">Cell membrane</location>
        <topology evidence="1">Multi-pass membrane protein</topology>
    </subcellularLocation>
</comment>
<accession>A0ABW0M2E5</accession>
<dbReference type="PANTHER" id="PTHR43531">
    <property type="entry name" value="PROTEIN ICFG"/>
    <property type="match status" value="1"/>
</dbReference>
<evidence type="ECO:0000256" key="9">
    <source>
        <dbReference type="SAM" id="Phobius"/>
    </source>
</evidence>
<organism evidence="12 13">
    <name type="scientific">Cohnella suwonensis</name>
    <dbReference type="NCBI Taxonomy" id="696072"/>
    <lineage>
        <taxon>Bacteria</taxon>
        <taxon>Bacillati</taxon>
        <taxon>Bacillota</taxon>
        <taxon>Bacilli</taxon>
        <taxon>Bacillales</taxon>
        <taxon>Paenibacillaceae</taxon>
        <taxon>Cohnella</taxon>
    </lineage>
</organism>
<keyword evidence="8" id="KW-0807">Transducer</keyword>
<keyword evidence="13" id="KW-1185">Reference proteome</keyword>
<dbReference type="Gene3D" id="3.30.450.20">
    <property type="entry name" value="PAS domain"/>
    <property type="match status" value="1"/>
</dbReference>
<protein>
    <submittedName>
        <fullName evidence="12">Methyl-accepting chemotaxis protein</fullName>
    </submittedName>
</protein>
<dbReference type="RefSeq" id="WP_209744015.1">
    <property type="nucleotide sequence ID" value="NZ_JBHSMH010000111.1"/>
</dbReference>
<dbReference type="SMART" id="SM00283">
    <property type="entry name" value="MA"/>
    <property type="match status" value="1"/>
</dbReference>
<evidence type="ECO:0000256" key="2">
    <source>
        <dbReference type="ARBA" id="ARBA00022475"/>
    </source>
</evidence>
<dbReference type="SUPFAM" id="SSF58104">
    <property type="entry name" value="Methyl-accepting chemotaxis protein (MCP) signaling domain"/>
    <property type="match status" value="1"/>
</dbReference>
<evidence type="ECO:0000259" key="11">
    <source>
        <dbReference type="PROSITE" id="PS50885"/>
    </source>
</evidence>
<dbReference type="Pfam" id="PF00015">
    <property type="entry name" value="MCPsignal"/>
    <property type="match status" value="1"/>
</dbReference>
<evidence type="ECO:0000259" key="10">
    <source>
        <dbReference type="PROSITE" id="PS50111"/>
    </source>
</evidence>
<dbReference type="CDD" id="cd06225">
    <property type="entry name" value="HAMP"/>
    <property type="match status" value="1"/>
</dbReference>
<feature type="transmembrane region" description="Helical" evidence="9">
    <location>
        <begin position="200"/>
        <end position="219"/>
    </location>
</feature>
<dbReference type="PROSITE" id="PS50111">
    <property type="entry name" value="CHEMOTAXIS_TRANSDUC_2"/>
    <property type="match status" value="1"/>
</dbReference>
<name>A0ABW0M2E5_9BACL</name>
<evidence type="ECO:0000256" key="8">
    <source>
        <dbReference type="PROSITE-ProRule" id="PRU00284"/>
    </source>
</evidence>
<dbReference type="PANTHER" id="PTHR43531:SF14">
    <property type="entry name" value="METHYL-ACCEPTING CHEMOTAXIS PROTEIN I-RELATED"/>
    <property type="match status" value="1"/>
</dbReference>
<dbReference type="Pfam" id="PF00672">
    <property type="entry name" value="HAMP"/>
    <property type="match status" value="1"/>
</dbReference>
<evidence type="ECO:0000256" key="5">
    <source>
        <dbReference type="ARBA" id="ARBA00022989"/>
    </source>
</evidence>
<dbReference type="Gene3D" id="1.10.287.950">
    <property type="entry name" value="Methyl-accepting chemotaxis protein"/>
    <property type="match status" value="1"/>
</dbReference>
<gene>
    <name evidence="12" type="ORF">ACFPPD_23920</name>
</gene>
<evidence type="ECO:0000256" key="3">
    <source>
        <dbReference type="ARBA" id="ARBA00022481"/>
    </source>
</evidence>
<sequence>MKLNIGMKLVAMSLILLLGPVLVTGITSYNAAKNQLNKAGEIGLKNDVRLVIEMINALDKQVKQGRITLEEAQEQVKISILGPKREDNTRPINTKIDIGTHGYYFVMDKNGVELAHPNIEGKNLWDTKSSDGVMLGQEIIKQALNGGGYTYYAWALPGNPDKLATKITYSEADPHWGWIVAAGSYLMDFNQGANNILNRLYMIVGVAFMIGIGLIYIMARHISKPISLVTSQLQRVADGDLTLEPIQMKRRRKDEIEQLSFFTNEMTANLNEVLGNIRAASEQVAAGAKQVSESSMALSQGATEQASSVEQLTASLEEISSQTKLNADNAIQANHLAEEAKDNAVQGNERMKEMLKAMDDINDASGNISKIIKVIDEIAFQTNILALNAAVEAARAGQHGKGFAVVAEEVRNLAARSAGAAKETTDLIEGTIKKVDGGTKIAGDTAAALNKIVDGVAKVANLVSDIAVASNEQATGVAQINQGILQVSQVVQTNSATSEESAAASEELSGQAAMMQEQVGKFKLKRTARASRMPGLEAEAAAPK</sequence>
<evidence type="ECO:0000256" key="4">
    <source>
        <dbReference type="ARBA" id="ARBA00022692"/>
    </source>
</evidence>
<evidence type="ECO:0000256" key="1">
    <source>
        <dbReference type="ARBA" id="ARBA00004651"/>
    </source>
</evidence>
<dbReference type="InterPro" id="IPR051310">
    <property type="entry name" value="MCP_chemotaxis"/>
</dbReference>
<dbReference type="InterPro" id="IPR004090">
    <property type="entry name" value="Chemotax_Me-accpt_rcpt"/>
</dbReference>
<comment type="caution">
    <text evidence="12">The sequence shown here is derived from an EMBL/GenBank/DDBJ whole genome shotgun (WGS) entry which is preliminary data.</text>
</comment>
<dbReference type="PRINTS" id="PR00260">
    <property type="entry name" value="CHEMTRNSDUCR"/>
</dbReference>
<dbReference type="Proteomes" id="UP001596105">
    <property type="component" value="Unassembled WGS sequence"/>
</dbReference>
<dbReference type="EMBL" id="JBHSMH010000111">
    <property type="protein sequence ID" value="MFC5471730.1"/>
    <property type="molecule type" value="Genomic_DNA"/>
</dbReference>
<dbReference type="SMART" id="SM01049">
    <property type="entry name" value="Cache_2"/>
    <property type="match status" value="1"/>
</dbReference>
<dbReference type="InterPro" id="IPR033480">
    <property type="entry name" value="sCache_2"/>
</dbReference>
<comment type="similarity">
    <text evidence="7">Belongs to the methyl-accepting chemotaxis (MCP) protein family.</text>
</comment>
<evidence type="ECO:0000256" key="6">
    <source>
        <dbReference type="ARBA" id="ARBA00023136"/>
    </source>
</evidence>
<keyword evidence="2" id="KW-1003">Cell membrane</keyword>
<keyword evidence="6 9" id="KW-0472">Membrane</keyword>
<evidence type="ECO:0000313" key="13">
    <source>
        <dbReference type="Proteomes" id="UP001596105"/>
    </source>
</evidence>
<feature type="domain" description="Methyl-accepting transducer" evidence="10">
    <location>
        <begin position="280"/>
        <end position="509"/>
    </location>
</feature>
<dbReference type="InterPro" id="IPR004089">
    <property type="entry name" value="MCPsignal_dom"/>
</dbReference>
<keyword evidence="3" id="KW-0488">Methylation</keyword>
<evidence type="ECO:0000313" key="12">
    <source>
        <dbReference type="EMBL" id="MFC5471730.1"/>
    </source>
</evidence>
<feature type="domain" description="HAMP" evidence="11">
    <location>
        <begin position="220"/>
        <end position="275"/>
    </location>
</feature>
<dbReference type="PROSITE" id="PS50885">
    <property type="entry name" value="HAMP"/>
    <property type="match status" value="1"/>
</dbReference>